<dbReference type="SMART" id="SM01411">
    <property type="entry name" value="Ephrin_rec_like"/>
    <property type="match status" value="40"/>
</dbReference>
<accession>A0A177B6Z5</accession>
<feature type="non-terminal residue" evidence="3">
    <location>
        <position position="1"/>
    </location>
</feature>
<gene>
    <name evidence="3" type="ORF">A3Q56_02216</name>
</gene>
<evidence type="ECO:0000313" key="4">
    <source>
        <dbReference type="Proteomes" id="UP000078046"/>
    </source>
</evidence>
<feature type="transmembrane region" description="Helical" evidence="2">
    <location>
        <begin position="3192"/>
        <end position="3214"/>
    </location>
</feature>
<sequence>ASGTYNDELGGSVCKSCLPGYYCLAGSTIYKDKLCPAGHYCPSGTKTANEFKCPKGTYRPDKMGRSVNDCIPCLASQYCPNTGSIAPSACCAAGYYCSHGSDTDKPINVVLIPPSPTSCVSHNGNQCPIGYFCEICSAAPKPCSPGKYCETKGLSQVTGNCVAGYYCISGAKTKTPTDGATGDICPKGHYCPLGTAANAKKCPIGTLSATTGNIKLSDCLSCPAGQYCAAPGLSIVSGDCSAGYYCPSGSDVSTKTMCPLGYYCPVKSSDKIGCAIGFYQDLLGQPLCKVCPPGMYSDAIKSISCKVCPETFYCIDGKTKVICPAGKYCLSGSGLILPLCPIGTFSLSTGLKDYTECTPCSSGKYCATAGLTTVTGDCNAGFYCTTGVNVPNPDFKSNMGIGGPCTLGHYCPKTSSVPTKCIAGTYNDEVNKSVCKDCPAGYACPLGSDNYFSKPCNKGYYCPTKSTTQSQIACPKTKYNPNKGGKSLNDCLDCPDGKYCDTLALISVTKNCNAGYFCRLGVDAGDCTIGYYCPTGSYQKSECSPGQHCSTTKLAAPTSDCPAGYHCESKNILGTEKKCSVGHYCLIGSIVETPCPEGTFSNNIQNSKLIDCTSCTTGKFCAGLGNTNPTGKCAAGYYCPTGQSNPTPITYICPKGFYCLEGASEPIACVSGTYQPSTGNVSCLDCPDGYYCKTTLDLNGKTVGVDIPVACPAGSYCPSKTTSAAEFLCPIGTYSIKTKLVSSHLCDLCAAGKYCSTQGLSSATGDCTKGYYCISGAKTPSTVDFNTVIKCEVGYYCPLGAQNPILCPKGSYCEIKSSVDTKCPSGTYNRLTGSVTLSECLKCPNGKYCQSVGLKNVEGDCSTGYYCKSGAKSSQPTDGVTGGKCQDGYYCPAGTKTQLICKEGTYSVGIGASTCIDCEAGFYCVGGNNKVVCPKGKYCLSKSLINLPNCPIGKFGASTGLKLIGDCTACTAGSYCETSGLITPTGKCAKGYYCPAGSSKPNPSTFCNKGEFCIEGSVTPLKCVSGKYINIQKSDKCLDCPSGYFCLNAATDYQSNTCPVGYYCPSGTKISTQFPCPIGTFNDKTTRKSTDSCKKCTGGNYCNAIGINKPTGPCLGGYYCKTTATSKNPSSDICLKSTYCPAGSVLPLQCKPGSYCALDGLLLPTALCDAGYFCPFGMVKANAVSSACPAGQYCKKGSITPILCPRGTFLSTTTNDVITKCTKCTAGSYCFGTGLTAVTALCTAGYYCPEGRKVGNNKIYICPAGFKCPTGSSNKLFCVSGTFQPYTGKSSCEPCIAGKYCPQPTTTTGCTNPLDCPAGYYCPIGTSSVNENPCPLGTFSSVKNIKTAGECQSCLPGKYCDAIGKISVVGPCSAGYICISGAKSSKPTDGTTGVICPKGHYCPAGSSRGIKCPTGTYSSQTGLKLVTECTDCDSGKYCMKMGLISPEGNCSPSHWCKTKSTYATPRSENFGILCPIGQYCVSGIPINCPKGSYMKVTGAKSLSECTACTPGSYCETVGLSVVTGSCIAGYYCKLGATTKTPIDGVTGNKCTIGSYCPTESNTPIECMDGSYAPSIGLTICTTCPLGKSCTKKISADDCKAGHYCPIGTGYNTEPCPSGTFSSIKGQGKSADCTQCTAGSYCEENGLTAVSGKCTVGYFCTIGLNVAHPDISISFVGTGGICPIGQFCKLGSSLPTNCLAGTYQLDTGNGDCIDCPVGFFCTIGSSSPEICPVGHYCISKTISKNQYPCPVSTYNSDSGATTSTNCLKCLSGYYCAGVGNVQPTGKCQSGYYCISSVKIGAPLNILTDGNGGKCTKGNFCPSGSIKESPCVTGKYCPSVGLDETSMAIFKCKAGYYCPTGSSIENPKICPKAHYCLIESPLPLPCPIGTFSNMKGLQAKSDCSPCTPGMYCETVGLTAPTGACASGYFCTGSDTSKNPILSKCPVGYQCPLQSSSKNKCVAGQYQSQIGQGNCLSCPMGYYCDPLLLTDKTVVSPIICPKGYFCPTGTNKYSSNSCPIGTYGIRTGLNSDTHCTYCKYKSYCDVVALSLVSKVCFDGYYCEGGAQTSKPNTVITLTGGIYSPGKFHNKICPKGYYCKGGIKQSCPIGTYLDKTGSILVSDCIACPGGKYCSHQGISVISSLPNCKAGYYCPSGSPKPNPLDLTKGGNLCTIGHYCPEGSSVPLECATGTFSQVVGKILCDVCPKGYYCDVKKMSSPKICPVGSYCTSGSISPKLCPKGTYSDKTGLYDVVACRYCDIGYFCPNEGESQVVSKCIVGYFCEGGALTDMGQFIGPFTRNGLCDYGHYCTLGTIKPTPCPMGTFRNILGGKTVADCIKCTAGSYCATTGLQNPTGLCYRGYYCSGVTGATLPNPTASICPAKSYCVAGSVSPKTCKIGEYQPLKGQWECFICPKRFYCLSGEKPIPCLSFHYCPKGSSNPIPCPDGTYTDLKTTKLGAASECPVCPNSVYCINGKTVGPCEAGYFCSSGASSSTPTDLSIDFKNCATSLNCAGPCPLGYYCKYGANEPTPCPKHTYAFRRGSKVVDECEPCPIGYMCEPHKPPQICDKGFYCPEGQGRQPCLKYTYRNSYGGQTIHDCFPCLAGHWCNRNGMSDISKNLCPINHFCHWCNRNGMSDISKNLCPINHFCLEGKDKQGCLPGTMRTSRGAKSALECEKCLSGHYCANNATTRMAPCGERMACPIGTDKPNCCQEGRYCLERSDVGFVCPGGYWCPACTGSKLNLCEYPQLCERGSWKPRYCPIGYRAILQSNRSSIASSCEECNYGTYSNNDRTECLLCTAGYYCVEGEKIKCPVGHYCPEASENPTACLPGEYNKFTTKSRKTDCTKCPVNYFSFGAAVTCIYCGKSATSKSGDEICTCIGKNRIYQASDGSCKCKGGYIFYNQFDKTTSEFDSSRDCQLIVDANCKIGECRSPINRSCINVGSQNCATFCASQSAYFDSEQCRCICPLKVDICDNDCALSLPVMTVVKAISGKFCIEFKATDKPTDVFTEMNIFVGTRSTSYLKSTPKIKIQYCSLISTSLVCFNVNSFSEMNNIYTMGLKIPPQAVRQPIVCLQRGEGIVFSIKQNVTSSKVYLMYNRNHLYNTDLNYDYGDFVELKNVFNQEKNVMNGFFVVFNNPGVYVIHNSKIIESQVIINVKNKDVLCEIPRVKPLTKTVITSSRIEKFDVKNQEPNINIIIGIISIFCAFILLIILIIFITKPIDSNIYPMKHWIPYYRNLGYPPSIRKYLKHKCDSFEKDTLEISGGTLLNGCTLEKSELDKYSLLKNFNMKLFYNKLTDQKTILSNQLDKMEKNQMDKLNQFSVESDELFVLFEKLINMNNFKSNKERVTKTKNKLKNYDQIIENIFDKMENFDTANKNADTCIETDIISLLRMLIKSILSGKVNISNLDINNTIFANISNTNVVNVGKNDEIKYDSIYKKYESEIHSILLDYIKFMDNLINENQIKMKKSVGDIVKEYNFDQYNYTNLTKLINRLLIQITKESNQFQSAFSKSTVNFISNVKIQYRIGNDVLESIVKNYLTGQLHLLTVVYYNIKYSTFQYYDNASCKTLNDMTVSNVQELNDYLVKHIQNYDQASYETTVKSNQDAVKTIKYQESLIYSNLKLSLLKLHNIDATVFSFDKFAVESCKNILEYDRDIINCLNLNIFQKNIVKFSHNDHIHSLRNCLQVKKELIHKMELSRYDNCLLIHSQFIEKIDETKLECYVMHHENSLNDYKYNVQNNDYENENNYKHILSGERKILIQNILANFKKYFDIYIKVVEFKQNSVMLEMKKRIFKIPILTIKFSNTMNDIEKIFNQRTTEITNILSKIVLKNMNEEKTKTKNDWGALIEETTNLHHSIVNCDVKDINNIEKIIRNYESISNYNIISSELEEKCAYTIETATLQLRRDSLVNCTHLCICEKVVYSQIKSNLKNLEIKQEEFLVVLNSFEENGKQNVKYIVHYIAQERHVNEWLLLEDHMALYTHYWETLKFEKIQKMIDKNPMLEINQIDKNVKNLIKIVFAINKNVLLNQQLKDIIDLILVTSPGCNVDDYKTYITENERKLDNYRNYYADLIKLPYINDNLITFNYILMDSIIFYDKLNNNDENFKSAVSDVKISTQNEIKLLESVNVYNFEVEDPRIDEICHNKIYALINLSNDQFEHETNSAIEMKEDIQGFDENENEHKNIMKNETPNQIQNDGKNKDDMDSILSHETDKIKETDSIRENKNSGKTFVQKSENFEKELDKNSVFLSQDNLYRLIKHSPIWLQLENIERKMKNMNISSTLNNKDVDLDISNDILLETDMAELNLKTFIVYKFGVYLADELFNKLSMKHVNISLAEKVDFNMEHVNMNSMCQYFSYNKQKNILYIKQSICDNVGKFIVVLINGLSFITCQQFNLQFESVFYNCVEFIGEHIYFFRENIFISWIIEQYCENQTHKSHIFDNYCIDELFIKNKHNLPLLLSNSISHRITYYKNILTNGNVVDGIKSKDIQYTVERVLDFSTLESNKEIEKLDKKVNFDAFVGQANWQSFINEQDCKYTVMYKEKDAKQQNDMDDYLYYLYEKIAEQFIAFEKNGECQGSLINQQKKKSIQQRIQIYTLEIESLEKKNFYDKDGNNTELNNLEKIVDTDETIPTKKNKISTGSRSTISTKLNSKKRKKLN</sequence>
<reference evidence="3 4" key="1">
    <citation type="submission" date="2016-04" db="EMBL/GenBank/DDBJ databases">
        <title>The genome of Intoshia linei affirms orthonectids as highly simplified spiralians.</title>
        <authorList>
            <person name="Mikhailov K.V."/>
            <person name="Slusarev G.S."/>
            <person name="Nikitin M.A."/>
            <person name="Logacheva M.D."/>
            <person name="Penin A."/>
            <person name="Aleoshin V."/>
            <person name="Panchin Y.V."/>
        </authorList>
    </citation>
    <scope>NUCLEOTIDE SEQUENCE [LARGE SCALE GENOMIC DNA]</scope>
    <source>
        <strain evidence="3">Intl2013</strain>
        <tissue evidence="3">Whole animal</tissue>
    </source>
</reference>
<keyword evidence="2" id="KW-0812">Transmembrane</keyword>
<feature type="compositionally biased region" description="Polar residues" evidence="1">
    <location>
        <begin position="4635"/>
        <end position="4647"/>
    </location>
</feature>
<dbReference type="EMBL" id="LWCA01000197">
    <property type="protein sequence ID" value="OAF70026.1"/>
    <property type="molecule type" value="Genomic_DNA"/>
</dbReference>
<evidence type="ECO:0000313" key="3">
    <source>
        <dbReference type="EMBL" id="OAF70026.1"/>
    </source>
</evidence>
<feature type="region of interest" description="Disordered" evidence="1">
    <location>
        <begin position="4631"/>
        <end position="4656"/>
    </location>
</feature>
<proteinExistence type="predicted"/>
<comment type="caution">
    <text evidence="3">The sequence shown here is derived from an EMBL/GenBank/DDBJ whole genome shotgun (WGS) entry which is preliminary data.</text>
</comment>
<keyword evidence="2" id="KW-0472">Membrane</keyword>
<organism evidence="3 4">
    <name type="scientific">Intoshia linei</name>
    <dbReference type="NCBI Taxonomy" id="1819745"/>
    <lineage>
        <taxon>Eukaryota</taxon>
        <taxon>Metazoa</taxon>
        <taxon>Spiralia</taxon>
        <taxon>Lophotrochozoa</taxon>
        <taxon>Mesozoa</taxon>
        <taxon>Orthonectida</taxon>
        <taxon>Rhopaluridae</taxon>
        <taxon>Intoshia</taxon>
    </lineage>
</organism>
<evidence type="ECO:0000256" key="1">
    <source>
        <dbReference type="SAM" id="MobiDB-lite"/>
    </source>
</evidence>
<dbReference type="Proteomes" id="UP000078046">
    <property type="component" value="Unassembled WGS sequence"/>
</dbReference>
<evidence type="ECO:0000256" key="2">
    <source>
        <dbReference type="SAM" id="Phobius"/>
    </source>
</evidence>
<name>A0A177B6Z5_9BILA</name>
<dbReference type="InterPro" id="IPR009030">
    <property type="entry name" value="Growth_fac_rcpt_cys_sf"/>
</dbReference>
<dbReference type="SUPFAM" id="SSF57184">
    <property type="entry name" value="Growth factor receptor domain"/>
    <property type="match status" value="7"/>
</dbReference>
<keyword evidence="4" id="KW-1185">Reference proteome</keyword>
<keyword evidence="2" id="KW-1133">Transmembrane helix</keyword>
<dbReference type="PANTHER" id="PTHR46104">
    <property type="entry name" value="GENE 9195-RELATED-RELATED"/>
    <property type="match status" value="1"/>
</dbReference>
<protein>
    <submittedName>
        <fullName evidence="3">Uncharacterized protein</fullName>
    </submittedName>
</protein>
<dbReference type="OrthoDB" id="439917at2759"/>
<dbReference type="Gene3D" id="2.10.50.10">
    <property type="entry name" value="Tumor Necrosis Factor Receptor, subunit A, domain 2"/>
    <property type="match status" value="8"/>
</dbReference>
<dbReference type="PANTHER" id="PTHR46104:SF1">
    <property type="entry name" value="GENE 9195-RELATED"/>
    <property type="match status" value="1"/>
</dbReference>